<protein>
    <submittedName>
        <fullName evidence="2">Uncharacterized protein</fullName>
    </submittedName>
</protein>
<accession>F7VFP7</accession>
<reference evidence="2 3" key="1">
    <citation type="journal article" date="2011" name="Biochem. Biophys. Res. Commun.">
        <title>Increased number of Arginine-based salt bridges contributes to the thermotolerance of thermotolerant acetic acid bacteria, Acetobacter tropicalis SKU1100.</title>
        <authorList>
            <person name="Matsutani M."/>
            <person name="Hirakawa H."/>
            <person name="Nishikura M."/>
            <person name="Soemphol W."/>
            <person name="Ali I.A.I."/>
            <person name="Yakushi T."/>
            <person name="Matsushita K."/>
        </authorList>
    </citation>
    <scope>NUCLEOTIDE SEQUENCE [LARGE SCALE GENOMIC DNA]</scope>
    <source>
        <strain evidence="2 3">NBRC 101654</strain>
    </source>
</reference>
<evidence type="ECO:0000256" key="1">
    <source>
        <dbReference type="SAM" id="MobiDB-lite"/>
    </source>
</evidence>
<evidence type="ECO:0000313" key="3">
    <source>
        <dbReference type="Proteomes" id="UP000004319"/>
    </source>
</evidence>
<dbReference type="AlphaFoldDB" id="F7VFP7"/>
<dbReference type="Proteomes" id="UP000004319">
    <property type="component" value="Unassembled WGS sequence"/>
</dbReference>
<sequence>MYITFNFRKGVMIMTYSVHYTSALCGAGKTFGTYEYIKENLITIKRCILVQPTYENLKESQKALKQRGINSKIITNETVPMGMTVTACILNHVQNFQWNEVLLLTHEGFIRSALSIPQADKQLITVFFDETYVSSFSMISINLSTNKNIILQNLATYNTSMDNVLGLSLPPTKVLHLRTPKGSDVVNDLLRELTEKVLSHNLWDSYTLEDSFNEFKTTSNVFTAYFRVKKEVFEHFKDVYFLAAHFEDQMMNKVLRSEGLIINRKENIKLQFTKHTNTTKTNIHYMIDRNFSKGIRKVLCENNKTLMENMINVADVILDGREHLLVPNNDMNPNKKQSEKEHNGIKFTKNGKLISSYVHGLNQYQHLNDIFFLSALNYSDLMKRGIVTILGLSDEEIEKTNILSSTYQACSRISIRNRNDDSERNIIVPDRRSAMYLAEIYNIPEERIFNHSDEMYLPEPKESGRPKQENLSPAKERKLKTDSKKKIIKQINEIKDIEDEEGNKLQMNILDKLASTKVHKKLWFKEAEDIIPFFEKEAEFTSNDKATENRLLMPCLLFEENTGATTRFGGDNNEGYTCIMFDKDTSKSGRDLSFDECKEFFQKMNVSFFMYETYSGTGNFRVVLPIKHIITKEAYELITKDINHKLHKLGFDYDKDGVEGKRVNLGPFDPAGFHSSAKFFLPNHAPGTTIRTFKFENVIFDPVAYIEEPTTYISLDLAEKVRDAGSFSKEKAKELKAKTQRALEVGSTYAQKKIEEAQTKYLMSGGGNQNQASLVGTMVYFGMTDQDIIAWFNMNYNGSSTKKKVENEVKSRIQKYRNKQGF</sequence>
<dbReference type="EMBL" id="BABS01000073">
    <property type="protein sequence ID" value="GAA09192.1"/>
    <property type="molecule type" value="Genomic_DNA"/>
</dbReference>
<name>F7VFP7_9PROT</name>
<proteinExistence type="predicted"/>
<comment type="caution">
    <text evidence="2">The sequence shown here is derived from an EMBL/GenBank/DDBJ whole genome shotgun (WGS) entry which is preliminary data.</text>
</comment>
<evidence type="ECO:0000313" key="2">
    <source>
        <dbReference type="EMBL" id="GAA09192.1"/>
    </source>
</evidence>
<organism evidence="2 3">
    <name type="scientific">Acetobacter tropicalis NBRC 101654</name>
    <dbReference type="NCBI Taxonomy" id="749388"/>
    <lineage>
        <taxon>Bacteria</taxon>
        <taxon>Pseudomonadati</taxon>
        <taxon>Pseudomonadota</taxon>
        <taxon>Alphaproteobacteria</taxon>
        <taxon>Acetobacterales</taxon>
        <taxon>Acetobacteraceae</taxon>
        <taxon>Acetobacter</taxon>
    </lineage>
</organism>
<feature type="region of interest" description="Disordered" evidence="1">
    <location>
        <begin position="456"/>
        <end position="479"/>
    </location>
</feature>
<gene>
    <name evidence="2" type="ORF">ATPR_2196</name>
</gene>